<dbReference type="RefSeq" id="WP_222988670.1">
    <property type="nucleotide sequence ID" value="NZ_JAINVV010000003.1"/>
</dbReference>
<feature type="domain" description="Beta-lactamase-related" evidence="2">
    <location>
        <begin position="61"/>
        <end position="370"/>
    </location>
</feature>
<evidence type="ECO:0000313" key="4">
    <source>
        <dbReference type="Proteomes" id="UP000706039"/>
    </source>
</evidence>
<keyword evidence="4" id="KW-1185">Reference proteome</keyword>
<dbReference type="Pfam" id="PF00144">
    <property type="entry name" value="Beta-lactamase"/>
    <property type="match status" value="1"/>
</dbReference>
<accession>A0ABS7PJU3</accession>
<dbReference type="PANTHER" id="PTHR46825">
    <property type="entry name" value="D-ALANYL-D-ALANINE-CARBOXYPEPTIDASE/ENDOPEPTIDASE AMPH"/>
    <property type="match status" value="1"/>
</dbReference>
<feature type="signal peptide" evidence="1">
    <location>
        <begin position="1"/>
        <end position="28"/>
    </location>
</feature>
<gene>
    <name evidence="3" type="ORF">K7G82_04610</name>
</gene>
<dbReference type="InterPro" id="IPR001466">
    <property type="entry name" value="Beta-lactam-related"/>
</dbReference>
<feature type="chain" id="PRO_5045325061" evidence="1">
    <location>
        <begin position="29"/>
        <end position="382"/>
    </location>
</feature>
<keyword evidence="1" id="KW-0732">Signal</keyword>
<evidence type="ECO:0000313" key="3">
    <source>
        <dbReference type="EMBL" id="MBY8821561.1"/>
    </source>
</evidence>
<name>A0ABS7PJU3_9SPHN</name>
<dbReference type="InterPro" id="IPR012338">
    <property type="entry name" value="Beta-lactam/transpept-like"/>
</dbReference>
<dbReference type="Proteomes" id="UP000706039">
    <property type="component" value="Unassembled WGS sequence"/>
</dbReference>
<protein>
    <submittedName>
        <fullName evidence="3">Beta-lactamase family protein</fullName>
    </submittedName>
</protein>
<comment type="caution">
    <text evidence="3">The sequence shown here is derived from an EMBL/GenBank/DDBJ whole genome shotgun (WGS) entry which is preliminary data.</text>
</comment>
<reference evidence="3 4" key="1">
    <citation type="submission" date="2021-08" db="EMBL/GenBank/DDBJ databases">
        <authorList>
            <person name="Tuo L."/>
        </authorList>
    </citation>
    <scope>NUCLEOTIDE SEQUENCE [LARGE SCALE GENOMIC DNA]</scope>
    <source>
        <strain evidence="3 4">JCM 31229</strain>
    </source>
</reference>
<dbReference type="Gene3D" id="3.40.710.10">
    <property type="entry name" value="DD-peptidase/beta-lactamase superfamily"/>
    <property type="match status" value="1"/>
</dbReference>
<dbReference type="PANTHER" id="PTHR46825:SF9">
    <property type="entry name" value="BETA-LACTAMASE-RELATED DOMAIN-CONTAINING PROTEIN"/>
    <property type="match status" value="1"/>
</dbReference>
<dbReference type="SUPFAM" id="SSF56601">
    <property type="entry name" value="beta-lactamase/transpeptidase-like"/>
    <property type="match status" value="1"/>
</dbReference>
<sequence>MIRQSRREHILGLATVAGLMGLPMRAFAADAPQPTLEGFTPAALAKLRATGGIPALGGARAADGGRAILVADGLRSLGAATPVTTNDLWHIGSITKSYTSTLVARLVEKGGISWDTSVGEVLGSTAPGMKDVYKPVTFRHLCSHHSGLPRGITNTEMVKFPVLNPADPRPDRLRYAALALADDPVAAPGEKMLYSNSGYVIAGAMLEVIYKQSWEKLLAAHVFKPLGQSSAGYGAPGTPGKLDQPLGHTLFGEPKTLTPVPLDRSDLPADLPAVLGPAGLVHMTLADMVKYLNAHLQMPASFLKPESWKTLHTPPYTENYAMGWVVRPGGEIWHNGSNNRWYAEVIVDFARKRVAFSACNDGDRTQSGPAVAALLKGAIDGV</sequence>
<organism evidence="3 4">
    <name type="scientific">Sphingomonas colocasiae</name>
    <dbReference type="NCBI Taxonomy" id="1848973"/>
    <lineage>
        <taxon>Bacteria</taxon>
        <taxon>Pseudomonadati</taxon>
        <taxon>Pseudomonadota</taxon>
        <taxon>Alphaproteobacteria</taxon>
        <taxon>Sphingomonadales</taxon>
        <taxon>Sphingomonadaceae</taxon>
        <taxon>Sphingomonas</taxon>
    </lineage>
</organism>
<evidence type="ECO:0000259" key="2">
    <source>
        <dbReference type="Pfam" id="PF00144"/>
    </source>
</evidence>
<dbReference type="EMBL" id="JAINVV010000003">
    <property type="protein sequence ID" value="MBY8821561.1"/>
    <property type="molecule type" value="Genomic_DNA"/>
</dbReference>
<proteinExistence type="predicted"/>
<evidence type="ECO:0000256" key="1">
    <source>
        <dbReference type="SAM" id="SignalP"/>
    </source>
</evidence>
<dbReference type="InterPro" id="IPR050491">
    <property type="entry name" value="AmpC-like"/>
</dbReference>